<comment type="caution">
    <text evidence="1">The sequence shown here is derived from an EMBL/GenBank/DDBJ whole genome shotgun (WGS) entry which is preliminary data.</text>
</comment>
<gene>
    <name evidence="1" type="ORF">G5S42_03120</name>
</gene>
<evidence type="ECO:0000313" key="2">
    <source>
        <dbReference type="Proteomes" id="UP000594380"/>
    </source>
</evidence>
<evidence type="ECO:0000313" key="1">
    <source>
        <dbReference type="EMBL" id="NUX98748.1"/>
    </source>
</evidence>
<dbReference type="AlphaFoldDB" id="A0A7Y6JVI1"/>
<proteinExistence type="predicted"/>
<name>A0A7Y6JVI1_9BURK</name>
<sequence>MTRQEYMERYSGASKAEQEAMFREYYAQFVGPYIRSFVKSCIGEDRIKASTNPHFNDIPLAEWDRLDAVIRPIGARINKEINGASVWSLSDTVCVAKEAARQLKEAV</sequence>
<dbReference type="RefSeq" id="WP_176105488.1">
    <property type="nucleotide sequence ID" value="NZ_JAALDK010000001.1"/>
</dbReference>
<dbReference type="Proteomes" id="UP000594380">
    <property type="component" value="Unassembled WGS sequence"/>
</dbReference>
<organism evidence="1 2">
    <name type="scientific">Paraburkholderia youngii</name>
    <dbReference type="NCBI Taxonomy" id="2782701"/>
    <lineage>
        <taxon>Bacteria</taxon>
        <taxon>Pseudomonadati</taxon>
        <taxon>Pseudomonadota</taxon>
        <taxon>Betaproteobacteria</taxon>
        <taxon>Burkholderiales</taxon>
        <taxon>Burkholderiaceae</taxon>
        <taxon>Paraburkholderia</taxon>
    </lineage>
</organism>
<protein>
    <submittedName>
        <fullName evidence="1">Uncharacterized protein</fullName>
    </submittedName>
</protein>
<dbReference type="GeneID" id="301099336"/>
<reference evidence="1 2" key="1">
    <citation type="submission" date="2020-02" db="EMBL/GenBank/DDBJ databases">
        <title>Paraburkholderia simonii sp. nov. and Paraburkholderia youngii sp. nov. Brazilian and Mexican Mimosa-associated rhizobia.</title>
        <authorList>
            <person name="Mavima L."/>
            <person name="Beukes C.W."/>
            <person name="Chan W.Y."/>
            <person name="Palmer M."/>
            <person name="De Meyer S.E."/>
            <person name="James E.K."/>
            <person name="Venter S.N."/>
            <person name="Steenkamp E.T."/>
        </authorList>
    </citation>
    <scope>NUCLEOTIDE SEQUENCE [LARGE SCALE GENOMIC DNA]</scope>
    <source>
        <strain evidence="1 2">JPY169</strain>
    </source>
</reference>
<dbReference type="EMBL" id="JAALDK010000001">
    <property type="protein sequence ID" value="NUX98748.1"/>
    <property type="molecule type" value="Genomic_DNA"/>
</dbReference>
<accession>A0A7Y6JVI1</accession>